<gene>
    <name evidence="11" type="ORF">Baya_12260</name>
</gene>
<accession>A0A556V4W7</accession>
<sequence>MQPVSSFRCKGQRESTFHELIPRSELGARTLGSGTNSEVLHSPQRHPKFPRELNLEEQQELRRKINSRERKRMQDLNLAMDALREVMVPYSSSPNSSLGAGGGLQHPYLPLGASPNGRRLSKISTLVLARNYILLLGSSLQEMRRLLGEVSICGNVPHLLLTGGWPFLTRPGQLMLTSPEQPLGLAQCSSLTLNSGLASEESTVWGTTGMAGTPLCPCRVCQVPRVTRSGLEPLYFNLLSHSFIPPPPALTKHVHLFPLLGQTDISANYTHTHTHTPSGVVLTAELSQKADRRCADQHKPEDTVAQGQLRQITSLFQPFSKRGTDDTSTTQSAPQAVGQPLSYAEFAVQSKSRAEERPADGAEKEQHIPQGALECDSATKPSNTQTSTEEPGHPELTAAGSELPVLSVRLEEDLATGQKGDGGQSALITPPTGSGNSIIVSPRQRGNPILKFVRSVPWEFGEVVPDYVLGRTTCALFLSVRYHILNPNYIHERLKQLGQAFTLRVLLVQVDVKDPHHALKDLARICIMADCTLILAWSDIECPGTDKLEVLLGAHNISQKEKQQQRIEVQKCIKHPCYKKNERPNDIMLLKLKSKAKQSYAVKIGVLPKKNENLPANQKCSIAGWGWTKQNSAESSVLQDVMLKGDSGSPLICGNVAEGIAAYTYRKNCVDRNYPQVYTECSGNAKLEVLLGAHNISRKEPQQQKIKVKKCIKHPCYKENQRLNDIMLLKLESRAKLSKTVQVLNLPKKNKNLTANQKCSIAGWGKTSENSAESSVLQEVTLKVQDNIKCKNLWEIYFDTDSMICTASDGKHAFCQGDSGSPLICGNEPQGLAAYTYPQDCLNSEYPEVYMKISYYIPWIKEVIG</sequence>
<dbReference type="InterPro" id="IPR011598">
    <property type="entry name" value="bHLH_dom"/>
</dbReference>
<name>A0A556V4W7_BAGYA</name>
<dbReference type="CDD" id="cd18942">
    <property type="entry name" value="bHLH_TS_OLIG1"/>
    <property type="match status" value="1"/>
</dbReference>
<dbReference type="FunFam" id="3.40.50.10130:FF:000001">
    <property type="entry name" value="DNA excision repair protein ERCC-1"/>
    <property type="match status" value="1"/>
</dbReference>
<keyword evidence="5" id="KW-1015">Disulfide bond</keyword>
<dbReference type="SUPFAM" id="SSF47459">
    <property type="entry name" value="HLH, helix-loop-helix DNA-binding domain"/>
    <property type="match status" value="1"/>
</dbReference>
<feature type="domain" description="Peptidase S1" evidence="9">
    <location>
        <begin position="622"/>
        <end position="865"/>
    </location>
</feature>
<proteinExistence type="inferred from homology"/>
<comment type="similarity">
    <text evidence="2">Belongs to the ERCC1/RAD10/SWI10 family.</text>
</comment>
<evidence type="ECO:0000256" key="7">
    <source>
        <dbReference type="ARBA" id="ARBA00023242"/>
    </source>
</evidence>
<evidence type="ECO:0000256" key="6">
    <source>
        <dbReference type="ARBA" id="ARBA00023204"/>
    </source>
</evidence>
<dbReference type="InterPro" id="IPR047260">
    <property type="entry name" value="ERCC1-like_central_dom"/>
</dbReference>
<dbReference type="GO" id="GO:0005634">
    <property type="term" value="C:nucleus"/>
    <property type="evidence" value="ECO:0007669"/>
    <property type="project" value="UniProtKB-SubCell"/>
</dbReference>
<dbReference type="SUPFAM" id="SSF52980">
    <property type="entry name" value="Restriction endonuclease-like"/>
    <property type="match status" value="1"/>
</dbReference>
<dbReference type="Gene3D" id="3.40.50.10130">
    <property type="match status" value="1"/>
</dbReference>
<dbReference type="Pfam" id="PF03834">
    <property type="entry name" value="Rad10"/>
    <property type="match status" value="1"/>
</dbReference>
<dbReference type="PANTHER" id="PTHR24271">
    <property type="entry name" value="KALLIKREIN-RELATED"/>
    <property type="match status" value="1"/>
</dbReference>
<keyword evidence="6" id="KW-0234">DNA repair</keyword>
<dbReference type="PROSITE" id="PS50240">
    <property type="entry name" value="TRYPSIN_DOM"/>
    <property type="match status" value="1"/>
</dbReference>
<dbReference type="GO" id="GO:0004252">
    <property type="term" value="F:serine-type endopeptidase activity"/>
    <property type="evidence" value="ECO:0007669"/>
    <property type="project" value="InterPro"/>
</dbReference>
<comment type="subcellular location">
    <subcellularLocation>
        <location evidence="1">Nucleus</location>
    </subcellularLocation>
</comment>
<dbReference type="GO" id="GO:0006508">
    <property type="term" value="P:proteolysis"/>
    <property type="evidence" value="ECO:0007669"/>
    <property type="project" value="InterPro"/>
</dbReference>
<dbReference type="GO" id="GO:0006310">
    <property type="term" value="P:DNA recombination"/>
    <property type="evidence" value="ECO:0007669"/>
    <property type="project" value="UniProtKB-ARBA"/>
</dbReference>
<feature type="compositionally biased region" description="Basic and acidic residues" evidence="8">
    <location>
        <begin position="291"/>
        <end position="302"/>
    </location>
</feature>
<feature type="compositionally biased region" description="Basic and acidic residues" evidence="8">
    <location>
        <begin position="352"/>
        <end position="367"/>
    </location>
</feature>
<feature type="region of interest" description="Disordered" evidence="8">
    <location>
        <begin position="318"/>
        <end position="401"/>
    </location>
</feature>
<dbReference type="Proteomes" id="UP000319801">
    <property type="component" value="Unassembled WGS sequence"/>
</dbReference>
<dbReference type="CDD" id="cd00190">
    <property type="entry name" value="Tryp_SPc"/>
    <property type="match status" value="1"/>
</dbReference>
<dbReference type="SUPFAM" id="SSF50494">
    <property type="entry name" value="Trypsin-like serine proteases"/>
    <property type="match status" value="2"/>
</dbReference>
<dbReference type="CDD" id="cd20079">
    <property type="entry name" value="XPF_nuclease_ERCC1"/>
    <property type="match status" value="1"/>
</dbReference>
<dbReference type="EMBL" id="VCAZ01000119">
    <property type="protein sequence ID" value="TSU62992.1"/>
    <property type="molecule type" value="Genomic_DNA"/>
</dbReference>
<dbReference type="InterPro" id="IPR009003">
    <property type="entry name" value="Peptidase_S1_PA"/>
</dbReference>
<protein>
    <submittedName>
        <fullName evidence="11">DNA excision repair protein ERCC-1</fullName>
    </submittedName>
</protein>
<feature type="region of interest" description="Disordered" evidence="8">
    <location>
        <begin position="291"/>
        <end position="310"/>
    </location>
</feature>
<dbReference type="OrthoDB" id="10011855at2759"/>
<keyword evidence="12" id="KW-1185">Reference proteome</keyword>
<dbReference type="PANTHER" id="PTHR24271:SF80">
    <property type="entry name" value="GRANZYME 3, TANDEM DUPLICATE 1-RELATED"/>
    <property type="match status" value="1"/>
</dbReference>
<evidence type="ECO:0000256" key="4">
    <source>
        <dbReference type="ARBA" id="ARBA00023125"/>
    </source>
</evidence>
<dbReference type="InterPro" id="IPR036638">
    <property type="entry name" value="HLH_DNA-bd_sf"/>
</dbReference>
<dbReference type="Gene3D" id="2.40.10.10">
    <property type="entry name" value="Trypsin-like serine proteases"/>
    <property type="match status" value="4"/>
</dbReference>
<dbReference type="AlphaFoldDB" id="A0A556V4W7"/>
<dbReference type="NCBIfam" id="TIGR00597">
    <property type="entry name" value="rad10"/>
    <property type="match status" value="1"/>
</dbReference>
<feature type="compositionally biased region" description="Polar residues" evidence="8">
    <location>
        <begin position="379"/>
        <end position="389"/>
    </location>
</feature>
<evidence type="ECO:0000256" key="5">
    <source>
        <dbReference type="ARBA" id="ARBA00023157"/>
    </source>
</evidence>
<feature type="region of interest" description="Disordered" evidence="8">
    <location>
        <begin position="27"/>
        <end position="46"/>
    </location>
</feature>
<dbReference type="InterPro" id="IPR011335">
    <property type="entry name" value="Restrct_endonuc-II-like"/>
</dbReference>
<dbReference type="PROSITE" id="PS50888">
    <property type="entry name" value="BHLH"/>
    <property type="match status" value="1"/>
</dbReference>
<dbReference type="SMART" id="SM00020">
    <property type="entry name" value="Tryp_SPc"/>
    <property type="match status" value="2"/>
</dbReference>
<evidence type="ECO:0000313" key="11">
    <source>
        <dbReference type="EMBL" id="TSU62992.1"/>
    </source>
</evidence>
<dbReference type="GO" id="GO:0046983">
    <property type="term" value="F:protein dimerization activity"/>
    <property type="evidence" value="ECO:0007669"/>
    <property type="project" value="InterPro"/>
</dbReference>
<dbReference type="InterPro" id="IPR043504">
    <property type="entry name" value="Peptidase_S1_PA_chymotrypsin"/>
</dbReference>
<dbReference type="GO" id="GO:0003677">
    <property type="term" value="F:DNA binding"/>
    <property type="evidence" value="ECO:0007669"/>
    <property type="project" value="UniProtKB-KW"/>
</dbReference>
<feature type="region of interest" description="Disordered" evidence="8">
    <location>
        <begin position="416"/>
        <end position="440"/>
    </location>
</feature>
<evidence type="ECO:0000259" key="10">
    <source>
        <dbReference type="PROSITE" id="PS50888"/>
    </source>
</evidence>
<evidence type="ECO:0000256" key="8">
    <source>
        <dbReference type="SAM" id="MobiDB-lite"/>
    </source>
</evidence>
<dbReference type="Pfam" id="PF00089">
    <property type="entry name" value="Trypsin"/>
    <property type="match status" value="2"/>
</dbReference>
<evidence type="ECO:0000256" key="1">
    <source>
        <dbReference type="ARBA" id="ARBA00004123"/>
    </source>
</evidence>
<evidence type="ECO:0000313" key="12">
    <source>
        <dbReference type="Proteomes" id="UP000319801"/>
    </source>
</evidence>
<feature type="domain" description="BHLH" evidence="10">
    <location>
        <begin position="60"/>
        <end position="136"/>
    </location>
</feature>
<evidence type="ECO:0000256" key="3">
    <source>
        <dbReference type="ARBA" id="ARBA00022763"/>
    </source>
</evidence>
<reference evidence="11 12" key="1">
    <citation type="journal article" date="2019" name="Genome Biol. Evol.">
        <title>Whole-Genome Sequencing of the Giant Devil Catfish, Bagarius yarrelli.</title>
        <authorList>
            <person name="Jiang W."/>
            <person name="Lv Y."/>
            <person name="Cheng L."/>
            <person name="Yang K."/>
            <person name="Chao B."/>
            <person name="Wang X."/>
            <person name="Li Y."/>
            <person name="Pan X."/>
            <person name="You X."/>
            <person name="Zhang Y."/>
            <person name="Yang J."/>
            <person name="Li J."/>
            <person name="Zhang X."/>
            <person name="Liu S."/>
            <person name="Sun C."/>
            <person name="Yang J."/>
            <person name="Shi Q."/>
        </authorList>
    </citation>
    <scope>NUCLEOTIDE SEQUENCE [LARGE SCALE GENOMIC DNA]</scope>
    <source>
        <strain evidence="11">JWS20170419001</strain>
        <tissue evidence="11">Muscle</tissue>
    </source>
</reference>
<dbReference type="SMART" id="SM00353">
    <property type="entry name" value="HLH"/>
    <property type="match status" value="1"/>
</dbReference>
<organism evidence="11 12">
    <name type="scientific">Bagarius yarrelli</name>
    <name type="common">Goonch</name>
    <name type="synonym">Bagrus yarrelli</name>
    <dbReference type="NCBI Taxonomy" id="175774"/>
    <lineage>
        <taxon>Eukaryota</taxon>
        <taxon>Metazoa</taxon>
        <taxon>Chordata</taxon>
        <taxon>Craniata</taxon>
        <taxon>Vertebrata</taxon>
        <taxon>Euteleostomi</taxon>
        <taxon>Actinopterygii</taxon>
        <taxon>Neopterygii</taxon>
        <taxon>Teleostei</taxon>
        <taxon>Ostariophysi</taxon>
        <taxon>Siluriformes</taxon>
        <taxon>Sisoridae</taxon>
        <taxon>Sisorinae</taxon>
        <taxon>Bagarius</taxon>
    </lineage>
</organism>
<dbReference type="GO" id="GO:0006302">
    <property type="term" value="P:double-strand break repair"/>
    <property type="evidence" value="ECO:0007669"/>
    <property type="project" value="UniProtKB-ARBA"/>
</dbReference>
<keyword evidence="4" id="KW-0238">DNA-binding</keyword>
<evidence type="ECO:0000256" key="2">
    <source>
        <dbReference type="ARBA" id="ARBA00008283"/>
    </source>
</evidence>
<evidence type="ECO:0000259" key="9">
    <source>
        <dbReference type="PROSITE" id="PS50240"/>
    </source>
</evidence>
<keyword evidence="3" id="KW-0227">DNA damage</keyword>
<comment type="caution">
    <text evidence="11">The sequence shown here is derived from an EMBL/GenBank/DDBJ whole genome shotgun (WGS) entry which is preliminary data.</text>
</comment>
<dbReference type="Pfam" id="PF00010">
    <property type="entry name" value="HLH"/>
    <property type="match status" value="1"/>
</dbReference>
<dbReference type="InterPro" id="IPR032657">
    <property type="entry name" value="Olig1_bHLH"/>
</dbReference>
<keyword evidence="7" id="KW-0539">Nucleus</keyword>
<dbReference type="InterPro" id="IPR001254">
    <property type="entry name" value="Trypsin_dom"/>
</dbReference>
<dbReference type="Gene3D" id="4.10.280.10">
    <property type="entry name" value="Helix-loop-helix DNA-binding domain"/>
    <property type="match status" value="1"/>
</dbReference>